<dbReference type="AlphaFoldDB" id="A0A163FK98"/>
<feature type="domain" description="CD-NTase-associated protein 12/Pycsar effector protein TIR" evidence="1">
    <location>
        <begin position="7"/>
        <end position="129"/>
    </location>
</feature>
<evidence type="ECO:0000313" key="3">
    <source>
        <dbReference type="Proteomes" id="UP000076490"/>
    </source>
</evidence>
<protein>
    <recommendedName>
        <fullName evidence="1">CD-NTase-associated protein 12/Pycsar effector protein TIR domain-containing protein</fullName>
    </recommendedName>
</protein>
<evidence type="ECO:0000313" key="2">
    <source>
        <dbReference type="EMBL" id="KZE38851.1"/>
    </source>
</evidence>
<name>A0A163FK98_9BACL</name>
<dbReference type="Pfam" id="PF10137">
    <property type="entry name" value="CAP12-PCTIR_TIR"/>
    <property type="match status" value="1"/>
</dbReference>
<evidence type="ECO:0000259" key="1">
    <source>
        <dbReference type="Pfam" id="PF10137"/>
    </source>
</evidence>
<dbReference type="GO" id="GO:0050135">
    <property type="term" value="F:NADP+ nucleosidase activity"/>
    <property type="evidence" value="ECO:0007669"/>
    <property type="project" value="InterPro"/>
</dbReference>
<organism evidence="2 3">
    <name type="scientific">Bhargavaea cecembensis</name>
    <dbReference type="NCBI Taxonomy" id="394098"/>
    <lineage>
        <taxon>Bacteria</taxon>
        <taxon>Bacillati</taxon>
        <taxon>Bacillota</taxon>
        <taxon>Bacilli</taxon>
        <taxon>Bacillales</taxon>
        <taxon>Caryophanaceae</taxon>
        <taxon>Bhargavaea</taxon>
    </lineage>
</organism>
<dbReference type="InterPro" id="IPR019302">
    <property type="entry name" value="CAP12/PCTIR_TIR_dom"/>
</dbReference>
<dbReference type="OrthoDB" id="5497289at2"/>
<gene>
    <name evidence="2" type="ORF">AV656_08085</name>
</gene>
<proteinExistence type="predicted"/>
<dbReference type="EMBL" id="LQNT01000009">
    <property type="protein sequence ID" value="KZE38851.1"/>
    <property type="molecule type" value="Genomic_DNA"/>
</dbReference>
<dbReference type="Proteomes" id="UP000076490">
    <property type="component" value="Unassembled WGS sequence"/>
</dbReference>
<accession>A0A163FK98</accession>
<dbReference type="RefSeq" id="WP_063180798.1">
    <property type="nucleotide sequence ID" value="NZ_LQNT01000009.1"/>
</dbReference>
<comment type="caution">
    <text evidence="2">The sequence shown here is derived from an EMBL/GenBank/DDBJ whole genome shotgun (WGS) entry which is preliminary data.</text>
</comment>
<sequence>MDNRKPRVFIGSSREAQVYVEAIHEQLSYVAEVTPWTAGVFGASRYTLEDLDEQLASNDFAVFVFAPDDLVISRGESTYRARDNTVFEMGMFWGKLKRERVFFLVPNQVTENDVFTLPSDFSGLGALEYEVRHDQNYEAAVSRACSQIKRRIADLKLYTDPFDLLREMEKDLTLLLKIRRFYLRFTKLLLRGQSPLYDCLYEAIRDSYHCPTDFSVVGVGVWEATEEGMQYLSGDVGIDRFYPFSINDGKKDKDKILVVDSYLTSKEQVVKLQSSIANTYLACFPISKHVISVNLEGRAHLSPEQLTEMLDANAELIRSVEEVLREVPNE</sequence>
<reference evidence="2 3" key="1">
    <citation type="submission" date="2016-01" db="EMBL/GenBank/DDBJ databases">
        <title>Whole genome sequencing of Bhargavaea cecembensis T14.</title>
        <authorList>
            <person name="Hong K.W."/>
        </authorList>
    </citation>
    <scope>NUCLEOTIDE SEQUENCE [LARGE SCALE GENOMIC DNA]</scope>
    <source>
        <strain evidence="2 3">T14</strain>
    </source>
</reference>